<organism evidence="2 3">
    <name type="scientific">Candidatus Thiomargarita nelsonii</name>
    <dbReference type="NCBI Taxonomy" id="1003181"/>
    <lineage>
        <taxon>Bacteria</taxon>
        <taxon>Pseudomonadati</taxon>
        <taxon>Pseudomonadota</taxon>
        <taxon>Gammaproteobacteria</taxon>
        <taxon>Thiotrichales</taxon>
        <taxon>Thiotrichaceae</taxon>
        <taxon>Thiomargarita</taxon>
    </lineage>
</organism>
<comment type="caution">
    <text evidence="2">The sequence shown here is derived from an EMBL/GenBank/DDBJ whole genome shotgun (WGS) entry which is preliminary data.</text>
</comment>
<protein>
    <submittedName>
        <fullName evidence="2">Uncharacterized protein</fullName>
    </submittedName>
</protein>
<feature type="transmembrane region" description="Helical" evidence="1">
    <location>
        <begin position="24"/>
        <end position="42"/>
    </location>
</feature>
<keyword evidence="1" id="KW-0472">Membrane</keyword>
<keyword evidence="1" id="KW-1133">Transmembrane helix</keyword>
<accession>A0A0A6S0F1</accession>
<sequence>MALTLALGLEFLPYSAKVPLPETYLLISAGLVGCWLLTGWLGDKDEDWVVGVAGGGAIVVKNSLKTGTPSLLARLAFLLLLAAHLFLIWFSFLGGWRLFA</sequence>
<evidence type="ECO:0000256" key="1">
    <source>
        <dbReference type="SAM" id="Phobius"/>
    </source>
</evidence>
<feature type="transmembrane region" description="Helical" evidence="1">
    <location>
        <begin position="71"/>
        <end position="92"/>
    </location>
</feature>
<dbReference type="AlphaFoldDB" id="A0A0A6S0F1"/>
<dbReference type="Proteomes" id="UP000030428">
    <property type="component" value="Unassembled WGS sequence"/>
</dbReference>
<keyword evidence="1" id="KW-0812">Transmembrane</keyword>
<evidence type="ECO:0000313" key="3">
    <source>
        <dbReference type="Proteomes" id="UP000030428"/>
    </source>
</evidence>
<keyword evidence="3" id="KW-1185">Reference proteome</keyword>
<evidence type="ECO:0000313" key="2">
    <source>
        <dbReference type="EMBL" id="KHD09621.1"/>
    </source>
</evidence>
<proteinExistence type="predicted"/>
<gene>
    <name evidence="2" type="ORF">PN36_33700</name>
</gene>
<reference evidence="2 3" key="1">
    <citation type="journal article" date="2016" name="Front. Microbiol.">
        <title>Single-Cell (Meta-)Genomics of a Dimorphic Candidatus Thiomargarita nelsonii Reveals Genomic Plasticity.</title>
        <authorList>
            <person name="Flood B.E."/>
            <person name="Fliss P."/>
            <person name="Jones D.S."/>
            <person name="Dick G.J."/>
            <person name="Jain S."/>
            <person name="Kaster A.K."/>
            <person name="Winkel M."/>
            <person name="Mussmann M."/>
            <person name="Bailey J."/>
        </authorList>
    </citation>
    <scope>NUCLEOTIDE SEQUENCE [LARGE SCALE GENOMIC DNA]</scope>
    <source>
        <strain evidence="2">Hydrate Ridge</strain>
    </source>
</reference>
<dbReference type="EMBL" id="JSZA02000367">
    <property type="protein sequence ID" value="KHD09621.1"/>
    <property type="molecule type" value="Genomic_DNA"/>
</dbReference>
<name>A0A0A6S0F1_9GAMM</name>